<feature type="compositionally biased region" description="Low complexity" evidence="2">
    <location>
        <begin position="785"/>
        <end position="810"/>
    </location>
</feature>
<dbReference type="EMBL" id="OOIN01000027">
    <property type="protein sequence ID" value="SPO29125.1"/>
    <property type="molecule type" value="Genomic_DNA"/>
</dbReference>
<evidence type="ECO:0000313" key="5">
    <source>
        <dbReference type="Proteomes" id="UP000324022"/>
    </source>
</evidence>
<organism evidence="4 5">
    <name type="scientific">Ustilago trichophora</name>
    <dbReference type="NCBI Taxonomy" id="86804"/>
    <lineage>
        <taxon>Eukaryota</taxon>
        <taxon>Fungi</taxon>
        <taxon>Dikarya</taxon>
        <taxon>Basidiomycota</taxon>
        <taxon>Ustilaginomycotina</taxon>
        <taxon>Ustilaginomycetes</taxon>
        <taxon>Ustilaginales</taxon>
        <taxon>Ustilaginaceae</taxon>
        <taxon>Ustilago</taxon>
    </lineage>
</organism>
<gene>
    <name evidence="4" type="ORF">UTRI_06074</name>
</gene>
<feature type="compositionally biased region" description="Polar residues" evidence="2">
    <location>
        <begin position="811"/>
        <end position="872"/>
    </location>
</feature>
<sequence length="944" mass="104403">MLGAHSLASPSASAAPPPPPPPTPSTSSQPVKRRRYARRSCLTCRSKKTRCELPDESVPSSHDPLPVYKACHRCRALDIHCVVWDGDRKRKPRSVNSSSSLPLPTLPITRPSPAYPRQQYIPRSSRPDIASYQDSPPQCPNYPSHPSREWHTQPISRRADLYERVKLPPELVAPTSQSPASSKATPPNTYIANSAFTNPSRTAAPNSNTTTTTTITNYNNTDVNAPYDSALFISENPTTHPRNEIMLGSEANILNNSCRHSPLVTLGRFISKIPSSTRLLRPEMDRSFDGQLSSLLTDENVHELQSHLPRLRLWHPHIPDLASLRTAYFERPKPSTSFLIASVCLVASRIAAKRHLAKHFAVHVDRIGLQVLVSAPKQLHAAQAFELLLSHEPSLIGASVGPSGHSATDSAVFGESMHSNAFAIAQALGLDLAIDDASQVADDAHLDAQERDLRLRSHLQRFSLWCSLSLWRAKFLFLNSVIRPYDFSRLPQDAHQAISLIDKLRPSDPAHALDEAMFKAGLLAQAYRVIQATDFHQRLVKFETLWHSRSLFSEAEVRREITSRVDNQLQFLDDLRSTKCYKLWSLGDLPELRFLDRWIDLEFESDWVFVFSAYMNALHITKGSITVDGVFQAYKSDPDLFRVVWDIGKEGYFRNERALAALAATPRFEGESIDQTGMPLLLTCGYILHIAITVMEAVHFSQYGLHICSIREGVYALVFPQLAERLCASTRSHAEGLDKLVASMLLQMSRRLDHCEYNKVIKRGNITMAASPSQAASSGDTRPDQQQSSAQASAQTTQTTQTTQHSAQATNNHLTPQSNVTPASDSSAVMDPNTASLSWQDTPNTSQSDSVRNGEASASSTRHSNSISNMRMQSDRSHAMIPATASTAAQASLAAVPSFPASAAALMCSFDPLSSENMARIMDQILAWDCVMPQIDSMPLNDIM</sequence>
<accession>A0A5C3EGD3</accession>
<keyword evidence="1" id="KW-0539">Nucleus</keyword>
<feature type="compositionally biased region" description="Polar residues" evidence="2">
    <location>
        <begin position="768"/>
        <end position="780"/>
    </location>
</feature>
<dbReference type="PANTHER" id="PTHR31668">
    <property type="entry name" value="GLUCOSE TRANSPORT TRANSCRIPTION REGULATOR RGT1-RELATED-RELATED"/>
    <property type="match status" value="1"/>
</dbReference>
<evidence type="ECO:0000256" key="1">
    <source>
        <dbReference type="ARBA" id="ARBA00023242"/>
    </source>
</evidence>
<dbReference type="InterPro" id="IPR001138">
    <property type="entry name" value="Zn2Cys6_DnaBD"/>
</dbReference>
<dbReference type="InterPro" id="IPR036864">
    <property type="entry name" value="Zn2-C6_fun-type_DNA-bd_sf"/>
</dbReference>
<dbReference type="SUPFAM" id="SSF57701">
    <property type="entry name" value="Zn2/Cys6 DNA-binding domain"/>
    <property type="match status" value="1"/>
</dbReference>
<feature type="compositionally biased region" description="Pro residues" evidence="2">
    <location>
        <begin position="15"/>
        <end position="24"/>
    </location>
</feature>
<evidence type="ECO:0000313" key="4">
    <source>
        <dbReference type="EMBL" id="SPO29125.1"/>
    </source>
</evidence>
<keyword evidence="5" id="KW-1185">Reference proteome</keyword>
<dbReference type="Gene3D" id="4.10.240.10">
    <property type="entry name" value="Zn(2)-C6 fungal-type DNA-binding domain"/>
    <property type="match status" value="1"/>
</dbReference>
<feature type="region of interest" description="Disordered" evidence="2">
    <location>
        <begin position="768"/>
        <end position="872"/>
    </location>
</feature>
<dbReference type="OrthoDB" id="5818554at2759"/>
<evidence type="ECO:0000256" key="2">
    <source>
        <dbReference type="SAM" id="MobiDB-lite"/>
    </source>
</evidence>
<dbReference type="CDD" id="cd00067">
    <property type="entry name" value="GAL4"/>
    <property type="match status" value="1"/>
</dbReference>
<protein>
    <recommendedName>
        <fullName evidence="3">Zn(2)-C6 fungal-type domain-containing protein</fullName>
    </recommendedName>
</protein>
<dbReference type="Proteomes" id="UP000324022">
    <property type="component" value="Unassembled WGS sequence"/>
</dbReference>
<evidence type="ECO:0000259" key="3">
    <source>
        <dbReference type="PROSITE" id="PS50048"/>
    </source>
</evidence>
<reference evidence="4 5" key="1">
    <citation type="submission" date="2018-03" db="EMBL/GenBank/DDBJ databases">
        <authorList>
            <person name="Guldener U."/>
        </authorList>
    </citation>
    <scope>NUCLEOTIDE SEQUENCE [LARGE SCALE GENOMIC DNA]</scope>
    <source>
        <strain evidence="4 5">NBRC100155</strain>
    </source>
</reference>
<name>A0A5C3EGD3_9BASI</name>
<feature type="compositionally biased region" description="Low complexity" evidence="2">
    <location>
        <begin position="94"/>
        <end position="112"/>
    </location>
</feature>
<feature type="region of interest" description="Disordered" evidence="2">
    <location>
        <begin position="1"/>
        <end position="40"/>
    </location>
</feature>
<dbReference type="GO" id="GO:0008270">
    <property type="term" value="F:zinc ion binding"/>
    <property type="evidence" value="ECO:0007669"/>
    <property type="project" value="InterPro"/>
</dbReference>
<feature type="region of interest" description="Disordered" evidence="2">
    <location>
        <begin position="89"/>
        <end position="152"/>
    </location>
</feature>
<dbReference type="InterPro" id="IPR050797">
    <property type="entry name" value="Carb_Metab_Trans_Reg"/>
</dbReference>
<dbReference type="AlphaFoldDB" id="A0A5C3EGD3"/>
<dbReference type="PANTHER" id="PTHR31668:SF30">
    <property type="entry name" value="ZN(II)2CYS6 TRANSCRIPTION FACTOR (EUROFUNG)"/>
    <property type="match status" value="1"/>
</dbReference>
<feature type="domain" description="Zn(2)-C6 fungal-type" evidence="3">
    <location>
        <begin position="40"/>
        <end position="83"/>
    </location>
</feature>
<dbReference type="GO" id="GO:0000981">
    <property type="term" value="F:DNA-binding transcription factor activity, RNA polymerase II-specific"/>
    <property type="evidence" value="ECO:0007669"/>
    <property type="project" value="InterPro"/>
</dbReference>
<proteinExistence type="predicted"/>
<dbReference type="PROSITE" id="PS50048">
    <property type="entry name" value="ZN2_CY6_FUNGAL_2"/>
    <property type="match status" value="1"/>
</dbReference>